<dbReference type="Proteomes" id="UP001142489">
    <property type="component" value="Unassembled WGS sequence"/>
</dbReference>
<dbReference type="PANTHER" id="PTHR21585:SF0">
    <property type="entry name" value="ARMADILLO-LIKE HELICAL DOMAIN-CONTAINING PROTEIN 4"/>
    <property type="match status" value="1"/>
</dbReference>
<feature type="non-terminal residue" evidence="2">
    <location>
        <position position="66"/>
    </location>
</feature>
<dbReference type="AlphaFoldDB" id="A0A9Q0Y6Z7"/>
<feature type="region of interest" description="Disordered" evidence="1">
    <location>
        <begin position="1"/>
        <end position="35"/>
    </location>
</feature>
<evidence type="ECO:0000313" key="2">
    <source>
        <dbReference type="EMBL" id="KAJ7345395.1"/>
    </source>
</evidence>
<organism evidence="2 3">
    <name type="scientific">Phrynocephalus forsythii</name>
    <dbReference type="NCBI Taxonomy" id="171643"/>
    <lineage>
        <taxon>Eukaryota</taxon>
        <taxon>Metazoa</taxon>
        <taxon>Chordata</taxon>
        <taxon>Craniata</taxon>
        <taxon>Vertebrata</taxon>
        <taxon>Euteleostomi</taxon>
        <taxon>Lepidosauria</taxon>
        <taxon>Squamata</taxon>
        <taxon>Bifurcata</taxon>
        <taxon>Unidentata</taxon>
        <taxon>Episquamata</taxon>
        <taxon>Toxicofera</taxon>
        <taxon>Iguania</taxon>
        <taxon>Acrodonta</taxon>
        <taxon>Agamidae</taxon>
        <taxon>Agaminae</taxon>
        <taxon>Phrynocephalus</taxon>
    </lineage>
</organism>
<evidence type="ECO:0000313" key="3">
    <source>
        <dbReference type="Proteomes" id="UP001142489"/>
    </source>
</evidence>
<dbReference type="OrthoDB" id="9904542at2759"/>
<gene>
    <name evidence="2" type="ORF">JRQ81_001345</name>
</gene>
<reference evidence="2" key="1">
    <citation type="journal article" date="2023" name="DNA Res.">
        <title>Chromosome-level genome assembly of Phrynocephalus forsythii using third-generation DNA sequencing and Hi-C analysis.</title>
        <authorList>
            <person name="Qi Y."/>
            <person name="Zhao W."/>
            <person name="Zhao Y."/>
            <person name="Niu C."/>
            <person name="Cao S."/>
            <person name="Zhang Y."/>
        </authorList>
    </citation>
    <scope>NUCLEOTIDE SEQUENCE</scope>
    <source>
        <tissue evidence="2">Muscle</tissue>
    </source>
</reference>
<protein>
    <submittedName>
        <fullName evidence="2">Uncharacterized protein</fullName>
    </submittedName>
</protein>
<keyword evidence="3" id="KW-1185">Reference proteome</keyword>
<comment type="caution">
    <text evidence="2">The sequence shown here is derived from an EMBL/GenBank/DDBJ whole genome shotgun (WGS) entry which is preliminary data.</text>
</comment>
<dbReference type="InterPro" id="IPR031524">
    <property type="entry name" value="ARMH4"/>
</dbReference>
<evidence type="ECO:0000256" key="1">
    <source>
        <dbReference type="SAM" id="MobiDB-lite"/>
    </source>
</evidence>
<accession>A0A9Q0Y6Z7</accession>
<name>A0A9Q0Y6Z7_9SAUR</name>
<dbReference type="EMBL" id="JAPFRF010000001">
    <property type="protein sequence ID" value="KAJ7345395.1"/>
    <property type="molecule type" value="Genomic_DNA"/>
</dbReference>
<dbReference type="PANTHER" id="PTHR21585">
    <property type="entry name" value="FULL-LENGTH CDNA CLONE CS0DC025YL05 OF NEUROBLASTOMA"/>
    <property type="match status" value="1"/>
</dbReference>
<sequence length="66" mass="7235">MDESLDGEGDLAGFTVPGETSQDPLGELENPAGPLSEVSYQVPSAIEWEQQNQGLVRSWMEKLKDK</sequence>
<proteinExistence type="predicted"/>